<keyword evidence="3" id="KW-0862">Zinc</keyword>
<evidence type="ECO:0000259" key="8">
    <source>
        <dbReference type="PROSITE" id="PS50271"/>
    </source>
</evidence>
<feature type="region of interest" description="Disordered" evidence="6">
    <location>
        <begin position="281"/>
        <end position="310"/>
    </location>
</feature>
<dbReference type="InterPro" id="IPR001841">
    <property type="entry name" value="Znf_RING"/>
</dbReference>
<dbReference type="CDD" id="cd12717">
    <property type="entry name" value="RRM_ETP1"/>
    <property type="match status" value="1"/>
</dbReference>
<dbReference type="PANTHER" id="PTHR24007:SF7">
    <property type="entry name" value="BRCA1-ASSOCIATED PROTEIN"/>
    <property type="match status" value="1"/>
</dbReference>
<feature type="domain" description="UBP-type" evidence="8">
    <location>
        <begin position="356"/>
        <end position="464"/>
    </location>
</feature>
<comment type="caution">
    <text evidence="9">The sequence shown here is derived from an EMBL/GenBank/DDBJ whole genome shotgun (WGS) entry which is preliminary data.</text>
</comment>
<dbReference type="SMART" id="SM00290">
    <property type="entry name" value="ZnF_UBP"/>
    <property type="match status" value="1"/>
</dbReference>
<feature type="region of interest" description="Disordered" evidence="6">
    <location>
        <begin position="31"/>
        <end position="59"/>
    </location>
</feature>
<dbReference type="EMBL" id="JAPUFD010000016">
    <property type="protein sequence ID" value="MDI1491871.1"/>
    <property type="molecule type" value="Genomic_DNA"/>
</dbReference>
<feature type="compositionally biased region" description="Low complexity" evidence="6">
    <location>
        <begin position="282"/>
        <end position="304"/>
    </location>
</feature>
<dbReference type="Pfam" id="PF02148">
    <property type="entry name" value="zf-UBP"/>
    <property type="match status" value="1"/>
</dbReference>
<evidence type="ECO:0000256" key="1">
    <source>
        <dbReference type="ARBA" id="ARBA00022723"/>
    </source>
</evidence>
<gene>
    <name evidence="9" type="ORF">OHK93_003082</name>
</gene>
<evidence type="ECO:0000256" key="2">
    <source>
        <dbReference type="ARBA" id="ARBA00022771"/>
    </source>
</evidence>
<dbReference type="GO" id="GO:0007265">
    <property type="term" value="P:Ras protein signal transduction"/>
    <property type="evidence" value="ECO:0007669"/>
    <property type="project" value="TreeGrafter"/>
</dbReference>
<feature type="domain" description="RING-type" evidence="7">
    <location>
        <begin position="320"/>
        <end position="359"/>
    </location>
</feature>
<accession>A0AA43QSL0</accession>
<evidence type="ECO:0000256" key="5">
    <source>
        <dbReference type="SAM" id="Coils"/>
    </source>
</evidence>
<evidence type="ECO:0000256" key="6">
    <source>
        <dbReference type="SAM" id="MobiDB-lite"/>
    </source>
</evidence>
<feature type="compositionally biased region" description="Basic residues" evidence="6">
    <location>
        <begin position="679"/>
        <end position="690"/>
    </location>
</feature>
<keyword evidence="5" id="KW-0175">Coiled coil</keyword>
<feature type="region of interest" description="Disordered" evidence="6">
    <location>
        <begin position="460"/>
        <end position="500"/>
    </location>
</feature>
<dbReference type="InterPro" id="IPR001607">
    <property type="entry name" value="Znf_UBP"/>
</dbReference>
<dbReference type="AlphaFoldDB" id="A0AA43QSL0"/>
<dbReference type="PANTHER" id="PTHR24007">
    <property type="entry name" value="BRCA1-ASSOCIATED PROTEIN"/>
    <property type="match status" value="1"/>
</dbReference>
<sequence>MPAFFFHLLFDFESRHQPSHQSFVGEYTSSIETRPDGVGKVSQSGSPGSPKPPASLPSRDWRYDLISSQTISMTSVPVRSKHDVQAAELGSITNGMNDGPRGLATKGRFEPAEPQDKKLGWGVVRLYRDAQETPGLYDEPLPSPHGKHARASRSAAAPSRTDHERFRDEECTTLCILAVPSYLTPSDFLGFVGEKTRDEVSHFRMIRTEKSNRYMVLMRFRSGKKAREWRREWNGKGFDGMEPENCHVVFVKSISYSNPPDHPDADDSSFPDMRNDPFTPLSTNNIPSSAISSSPATAAATRSTKPIPPPTPALIELPTCPVCLERMDESTGLLTILCQHVFHCTCLQKWRGSGCPVCRYTQSPTSKYHPPRPLSHQEAASTGPLNECVVCHSESNLWICLICGNTGCGRYDAAHAFQHYEETGHCFAMDMGTQRVWDYAGDGYVHRILQDKTDGKFLECEPDEDDSPNNAFDSENHYADDGQAARGGGVDGEEGDTVPRTKLDKLSHEYTSLLTSQLDSQRQYFHQMIAQAADKSHHLQLSNQDSALALSSLQSQLDALQAAHRTLLITTLPDLEKEKARAETKAKRFEDMARRLEREWRDEKAMNSGLVEKVNRLETEIGGLRDERREMAEVVRDLQFFVSGAQKVKEMGGEIEGGDVGLPPLEKKKGDEGEAGGKGKGKKGKGGGKK</sequence>
<dbReference type="PROSITE" id="PS50271">
    <property type="entry name" value="ZF_UBP"/>
    <property type="match status" value="1"/>
</dbReference>
<dbReference type="CDD" id="cd16457">
    <property type="entry name" value="RING-H2_BRAP2"/>
    <property type="match status" value="1"/>
</dbReference>
<dbReference type="Proteomes" id="UP001161017">
    <property type="component" value="Unassembled WGS sequence"/>
</dbReference>
<dbReference type="SUPFAM" id="SSF57850">
    <property type="entry name" value="RING/U-box"/>
    <property type="match status" value="2"/>
</dbReference>
<feature type="region of interest" description="Disordered" evidence="6">
    <location>
        <begin position="652"/>
        <end position="690"/>
    </location>
</feature>
<dbReference type="Gene3D" id="3.30.40.10">
    <property type="entry name" value="Zinc/RING finger domain, C3HC4 (zinc finger)"/>
    <property type="match status" value="2"/>
</dbReference>
<evidence type="ECO:0000256" key="3">
    <source>
        <dbReference type="ARBA" id="ARBA00022833"/>
    </source>
</evidence>
<evidence type="ECO:0000313" key="9">
    <source>
        <dbReference type="EMBL" id="MDI1491871.1"/>
    </source>
</evidence>
<dbReference type="InterPro" id="IPR034931">
    <property type="entry name" value="ETP1_RRM"/>
</dbReference>
<protein>
    <submittedName>
        <fullName evidence="9">Uncharacterized protein</fullName>
    </submittedName>
</protein>
<keyword evidence="1" id="KW-0479">Metal-binding</keyword>
<dbReference type="PROSITE" id="PS50089">
    <property type="entry name" value="ZF_RING_2"/>
    <property type="match status" value="1"/>
</dbReference>
<organism evidence="9 10">
    <name type="scientific">Ramalina farinacea</name>
    <dbReference type="NCBI Taxonomy" id="258253"/>
    <lineage>
        <taxon>Eukaryota</taxon>
        <taxon>Fungi</taxon>
        <taxon>Dikarya</taxon>
        <taxon>Ascomycota</taxon>
        <taxon>Pezizomycotina</taxon>
        <taxon>Lecanoromycetes</taxon>
        <taxon>OSLEUM clade</taxon>
        <taxon>Lecanoromycetidae</taxon>
        <taxon>Lecanorales</taxon>
        <taxon>Lecanorineae</taxon>
        <taxon>Ramalinaceae</taxon>
        <taxon>Ramalina</taxon>
    </lineage>
</organism>
<feature type="coiled-coil region" evidence="5">
    <location>
        <begin position="572"/>
        <end position="634"/>
    </location>
</feature>
<keyword evidence="10" id="KW-1185">Reference proteome</keyword>
<dbReference type="Pfam" id="PF13639">
    <property type="entry name" value="zf-RING_2"/>
    <property type="match status" value="1"/>
</dbReference>
<evidence type="ECO:0000256" key="4">
    <source>
        <dbReference type="PROSITE-ProRule" id="PRU00502"/>
    </source>
</evidence>
<evidence type="ECO:0000313" key="10">
    <source>
        <dbReference type="Proteomes" id="UP001161017"/>
    </source>
</evidence>
<dbReference type="GO" id="GO:0061630">
    <property type="term" value="F:ubiquitin protein ligase activity"/>
    <property type="evidence" value="ECO:0007669"/>
    <property type="project" value="TreeGrafter"/>
</dbReference>
<dbReference type="GO" id="GO:0016567">
    <property type="term" value="P:protein ubiquitination"/>
    <property type="evidence" value="ECO:0007669"/>
    <property type="project" value="TreeGrafter"/>
</dbReference>
<dbReference type="InterPro" id="IPR047243">
    <property type="entry name" value="RING-H2_BRAP2"/>
</dbReference>
<evidence type="ECO:0000259" key="7">
    <source>
        <dbReference type="PROSITE" id="PS50089"/>
    </source>
</evidence>
<dbReference type="InterPro" id="IPR011422">
    <property type="entry name" value="BRAP2/ETP1_RRM"/>
</dbReference>
<proteinExistence type="predicted"/>
<dbReference type="Pfam" id="PF07576">
    <property type="entry name" value="BRAP2"/>
    <property type="match status" value="1"/>
</dbReference>
<reference evidence="9" key="1">
    <citation type="journal article" date="2023" name="Genome Biol. Evol.">
        <title>First Whole Genome Sequence and Flow Cytometry Genome Size Data for the Lichen-Forming Fungus Ramalina farinacea (Ascomycota).</title>
        <authorList>
            <person name="Llewellyn T."/>
            <person name="Mian S."/>
            <person name="Hill R."/>
            <person name="Leitch I.J."/>
            <person name="Gaya E."/>
        </authorList>
    </citation>
    <scope>NUCLEOTIDE SEQUENCE</scope>
    <source>
        <strain evidence="9">LIQ254RAFAR</strain>
    </source>
</reference>
<name>A0AA43QSL0_9LECA</name>
<feature type="compositionally biased region" description="Basic and acidic residues" evidence="6">
    <location>
        <begin position="665"/>
        <end position="677"/>
    </location>
</feature>
<dbReference type="SMART" id="SM00184">
    <property type="entry name" value="RING"/>
    <property type="match status" value="1"/>
</dbReference>
<keyword evidence="2 4" id="KW-0863">Zinc-finger</keyword>
<dbReference type="GO" id="GO:0008270">
    <property type="term" value="F:zinc ion binding"/>
    <property type="evidence" value="ECO:0007669"/>
    <property type="project" value="UniProtKB-KW"/>
</dbReference>
<dbReference type="GO" id="GO:0005737">
    <property type="term" value="C:cytoplasm"/>
    <property type="evidence" value="ECO:0007669"/>
    <property type="project" value="TreeGrafter"/>
</dbReference>
<feature type="compositionally biased region" description="Low complexity" evidence="6">
    <location>
        <begin position="38"/>
        <end position="48"/>
    </location>
</feature>
<feature type="region of interest" description="Disordered" evidence="6">
    <location>
        <begin position="135"/>
        <end position="164"/>
    </location>
</feature>
<dbReference type="InterPro" id="IPR013083">
    <property type="entry name" value="Znf_RING/FYVE/PHD"/>
</dbReference>